<dbReference type="SUPFAM" id="SSF46689">
    <property type="entry name" value="Homeodomain-like"/>
    <property type="match status" value="2"/>
</dbReference>
<name>A0A9X2JYQ4_9MICO</name>
<accession>A0A9X2JYQ4</accession>
<proteinExistence type="predicted"/>
<feature type="region of interest" description="Disordered" evidence="4">
    <location>
        <begin position="294"/>
        <end position="329"/>
    </location>
</feature>
<evidence type="ECO:0000256" key="4">
    <source>
        <dbReference type="SAM" id="MobiDB-lite"/>
    </source>
</evidence>
<keyword evidence="1" id="KW-0805">Transcription regulation</keyword>
<dbReference type="PROSITE" id="PS00041">
    <property type="entry name" value="HTH_ARAC_FAMILY_1"/>
    <property type="match status" value="1"/>
</dbReference>
<evidence type="ECO:0000256" key="2">
    <source>
        <dbReference type="ARBA" id="ARBA00023125"/>
    </source>
</evidence>
<organism evidence="6 7">
    <name type="scientific">Promicromonospora thailandica</name>
    <dbReference type="NCBI Taxonomy" id="765201"/>
    <lineage>
        <taxon>Bacteria</taxon>
        <taxon>Bacillati</taxon>
        <taxon>Actinomycetota</taxon>
        <taxon>Actinomycetes</taxon>
        <taxon>Micrococcales</taxon>
        <taxon>Promicromonosporaceae</taxon>
        <taxon>Promicromonospora</taxon>
    </lineage>
</organism>
<dbReference type="EMBL" id="JAMTCS010000008">
    <property type="protein sequence ID" value="MCP2265294.1"/>
    <property type="molecule type" value="Genomic_DNA"/>
</dbReference>
<reference evidence="6" key="1">
    <citation type="submission" date="2022-06" db="EMBL/GenBank/DDBJ databases">
        <title>Genomic Encyclopedia of Archaeal and Bacterial Type Strains, Phase II (KMG-II): from individual species to whole genera.</title>
        <authorList>
            <person name="Goeker M."/>
        </authorList>
    </citation>
    <scope>NUCLEOTIDE SEQUENCE</scope>
    <source>
        <strain evidence="6">DSM 26652</strain>
    </source>
</reference>
<dbReference type="AlphaFoldDB" id="A0A9X2JYQ4"/>
<dbReference type="SMART" id="SM00342">
    <property type="entry name" value="HTH_ARAC"/>
    <property type="match status" value="1"/>
</dbReference>
<dbReference type="InterPro" id="IPR018060">
    <property type="entry name" value="HTH_AraC"/>
</dbReference>
<evidence type="ECO:0000259" key="5">
    <source>
        <dbReference type="PROSITE" id="PS01124"/>
    </source>
</evidence>
<gene>
    <name evidence="6" type="ORF">APR03_002650</name>
</gene>
<dbReference type="Proteomes" id="UP001139493">
    <property type="component" value="Unassembled WGS sequence"/>
</dbReference>
<dbReference type="PROSITE" id="PS01124">
    <property type="entry name" value="HTH_ARAC_FAMILY_2"/>
    <property type="match status" value="1"/>
</dbReference>
<keyword evidence="3" id="KW-0804">Transcription</keyword>
<dbReference type="InterPro" id="IPR032783">
    <property type="entry name" value="AraC_lig"/>
</dbReference>
<keyword evidence="2 6" id="KW-0238">DNA-binding</keyword>
<feature type="domain" description="HTH araC/xylS-type" evidence="5">
    <location>
        <begin position="209"/>
        <end position="307"/>
    </location>
</feature>
<dbReference type="PANTHER" id="PTHR46796:SF7">
    <property type="entry name" value="ARAC FAMILY TRANSCRIPTIONAL REGULATOR"/>
    <property type="match status" value="1"/>
</dbReference>
<dbReference type="Gene3D" id="1.10.10.60">
    <property type="entry name" value="Homeodomain-like"/>
    <property type="match status" value="2"/>
</dbReference>
<dbReference type="InterPro" id="IPR050204">
    <property type="entry name" value="AraC_XylS_family_regulators"/>
</dbReference>
<protein>
    <submittedName>
        <fullName evidence="6">AraC-type DNA-binding protein</fullName>
    </submittedName>
</protein>
<sequence>MSAVDPLSEILTLAGARCVISGELRAGGRWSVRFRTDAVVKLDAVARGACWLIADDGEPLRLTAGDAVVLNGARTMVLCSDPALRPVDATGRAPEAAGETTRYGDGEDVVVVGGHVDLDPVAGSLFTTALPPVLRAGAGTAEAAEMRRSLDRITREAGADRPGAAFATDQHAQLLLLEALRVGLGQEELGRAALRRPGWLRLLADPRLRPAVRLLHGDPARAWSLAGLASAAGMSRSHFAQRFREVSGVPPLTYLSHWRVLLAERALRDTDVTVAALGARLGYASESSFSHAFTRVTGTPPSRYRRAAAQRSREPGAGSSRTVEPDRATSVLTVAATPANRGC</sequence>
<evidence type="ECO:0000256" key="1">
    <source>
        <dbReference type="ARBA" id="ARBA00023015"/>
    </source>
</evidence>
<evidence type="ECO:0000313" key="6">
    <source>
        <dbReference type="EMBL" id="MCP2265294.1"/>
    </source>
</evidence>
<evidence type="ECO:0000313" key="7">
    <source>
        <dbReference type="Proteomes" id="UP001139493"/>
    </source>
</evidence>
<keyword evidence="7" id="KW-1185">Reference proteome</keyword>
<dbReference type="InterPro" id="IPR009057">
    <property type="entry name" value="Homeodomain-like_sf"/>
</dbReference>
<evidence type="ECO:0000256" key="3">
    <source>
        <dbReference type="ARBA" id="ARBA00023163"/>
    </source>
</evidence>
<dbReference type="Pfam" id="PF12833">
    <property type="entry name" value="HTH_18"/>
    <property type="match status" value="1"/>
</dbReference>
<dbReference type="GO" id="GO:0003700">
    <property type="term" value="F:DNA-binding transcription factor activity"/>
    <property type="evidence" value="ECO:0007669"/>
    <property type="project" value="InterPro"/>
</dbReference>
<comment type="caution">
    <text evidence="6">The sequence shown here is derived from an EMBL/GenBank/DDBJ whole genome shotgun (WGS) entry which is preliminary data.</text>
</comment>
<dbReference type="RefSeq" id="WP_253836365.1">
    <property type="nucleotide sequence ID" value="NZ_JAMTCS010000008.1"/>
</dbReference>
<dbReference type="Pfam" id="PF12852">
    <property type="entry name" value="Cupin_6"/>
    <property type="match status" value="1"/>
</dbReference>
<dbReference type="PANTHER" id="PTHR46796">
    <property type="entry name" value="HTH-TYPE TRANSCRIPTIONAL ACTIVATOR RHAS-RELATED"/>
    <property type="match status" value="1"/>
</dbReference>
<dbReference type="InterPro" id="IPR018062">
    <property type="entry name" value="HTH_AraC-typ_CS"/>
</dbReference>
<dbReference type="GO" id="GO:0043565">
    <property type="term" value="F:sequence-specific DNA binding"/>
    <property type="evidence" value="ECO:0007669"/>
    <property type="project" value="InterPro"/>
</dbReference>